<protein>
    <submittedName>
        <fullName evidence="2">(Mediterranean fruit fly) hypothetical protein</fullName>
    </submittedName>
</protein>
<proteinExistence type="predicted"/>
<dbReference type="EMBL" id="CAJHJT010000056">
    <property type="protein sequence ID" value="CAD7014211.1"/>
    <property type="molecule type" value="Genomic_DNA"/>
</dbReference>
<organism evidence="2 3">
    <name type="scientific">Ceratitis capitata</name>
    <name type="common">Mediterranean fruit fly</name>
    <name type="synonym">Tephritis capitata</name>
    <dbReference type="NCBI Taxonomy" id="7213"/>
    <lineage>
        <taxon>Eukaryota</taxon>
        <taxon>Metazoa</taxon>
        <taxon>Ecdysozoa</taxon>
        <taxon>Arthropoda</taxon>
        <taxon>Hexapoda</taxon>
        <taxon>Insecta</taxon>
        <taxon>Pterygota</taxon>
        <taxon>Neoptera</taxon>
        <taxon>Endopterygota</taxon>
        <taxon>Diptera</taxon>
        <taxon>Brachycera</taxon>
        <taxon>Muscomorpha</taxon>
        <taxon>Tephritoidea</taxon>
        <taxon>Tephritidae</taxon>
        <taxon>Ceratitis</taxon>
        <taxon>Ceratitis</taxon>
    </lineage>
</organism>
<evidence type="ECO:0000256" key="1">
    <source>
        <dbReference type="SAM" id="MobiDB-lite"/>
    </source>
</evidence>
<evidence type="ECO:0000313" key="3">
    <source>
        <dbReference type="Proteomes" id="UP000606786"/>
    </source>
</evidence>
<evidence type="ECO:0000313" key="2">
    <source>
        <dbReference type="EMBL" id="CAD7014211.1"/>
    </source>
</evidence>
<gene>
    <name evidence="2" type="ORF">CCAP1982_LOCUS22214</name>
</gene>
<dbReference type="AlphaFoldDB" id="A0A811VGL6"/>
<reference evidence="2" key="1">
    <citation type="submission" date="2020-11" db="EMBL/GenBank/DDBJ databases">
        <authorList>
            <person name="Whitehead M."/>
        </authorList>
    </citation>
    <scope>NUCLEOTIDE SEQUENCE</scope>
    <source>
        <strain evidence="2">EGII</strain>
    </source>
</reference>
<feature type="region of interest" description="Disordered" evidence="1">
    <location>
        <begin position="19"/>
        <end position="41"/>
    </location>
</feature>
<comment type="caution">
    <text evidence="2">The sequence shown here is derived from an EMBL/GenBank/DDBJ whole genome shotgun (WGS) entry which is preliminary data.</text>
</comment>
<accession>A0A811VGL6</accession>
<sequence>MPELSFFALQHYSDIFHSKKTVQPSPTSPITSSASLSATPKDEIYIDDESIEGSGGRGGFTNNGCCCREISSYSRSCRPCFRGD</sequence>
<name>A0A811VGL6_CERCA</name>
<keyword evidence="3" id="KW-1185">Reference proteome</keyword>
<feature type="compositionally biased region" description="Low complexity" evidence="1">
    <location>
        <begin position="24"/>
        <end position="39"/>
    </location>
</feature>
<dbReference type="Proteomes" id="UP000606786">
    <property type="component" value="Unassembled WGS sequence"/>
</dbReference>